<keyword evidence="1" id="KW-1185">Reference proteome</keyword>
<organism evidence="1 2">
    <name type="scientific">Romanomermis culicivorax</name>
    <name type="common">Nematode worm</name>
    <dbReference type="NCBI Taxonomy" id="13658"/>
    <lineage>
        <taxon>Eukaryota</taxon>
        <taxon>Metazoa</taxon>
        <taxon>Ecdysozoa</taxon>
        <taxon>Nematoda</taxon>
        <taxon>Enoplea</taxon>
        <taxon>Dorylaimia</taxon>
        <taxon>Mermithida</taxon>
        <taxon>Mermithoidea</taxon>
        <taxon>Mermithidae</taxon>
        <taxon>Romanomermis</taxon>
    </lineage>
</organism>
<protein>
    <submittedName>
        <fullName evidence="2">Uncharacterized protein</fullName>
    </submittedName>
</protein>
<dbReference type="AlphaFoldDB" id="A0A915I951"/>
<proteinExistence type="predicted"/>
<dbReference type="Proteomes" id="UP000887565">
    <property type="component" value="Unplaced"/>
</dbReference>
<reference evidence="2" key="1">
    <citation type="submission" date="2022-11" db="UniProtKB">
        <authorList>
            <consortium name="WormBaseParasite"/>
        </authorList>
    </citation>
    <scope>IDENTIFICATION</scope>
</reference>
<evidence type="ECO:0000313" key="1">
    <source>
        <dbReference type="Proteomes" id="UP000887565"/>
    </source>
</evidence>
<name>A0A915I951_ROMCU</name>
<accession>A0A915I951</accession>
<dbReference type="WBParaSite" id="nRc.2.0.1.t10699-RA">
    <property type="protein sequence ID" value="nRc.2.0.1.t10699-RA"/>
    <property type="gene ID" value="nRc.2.0.1.g10699"/>
</dbReference>
<evidence type="ECO:0000313" key="2">
    <source>
        <dbReference type="WBParaSite" id="nRc.2.0.1.t10699-RA"/>
    </source>
</evidence>
<sequence>MEPNAIDTTLLNERRIFVPFGSAGGDRVEMLSNKHCMVFDVEMEGSLIEGLISLKRVLVRTETERYPSKFRPPTFPPMETLEPICREGEQEQQRSFVFTCIDGFPTATACVGPNGYGQIPLGGQQVIENFLIKCSNESGLVSLRFVACVYEGKIYYPGMGKIPFVGEEQGNFYGKCAQKPGGILKLMAAGCQDDRGRFFGAGDEFVNSGKKYK</sequence>